<comment type="caution">
    <text evidence="6">The sequence shown here is derived from an EMBL/GenBank/DDBJ whole genome shotgun (WGS) entry which is preliminary data.</text>
</comment>
<proteinExistence type="inferred from homology"/>
<dbReference type="PANTHER" id="PTHR30244">
    <property type="entry name" value="TRANSAMINASE"/>
    <property type="match status" value="1"/>
</dbReference>
<evidence type="ECO:0000256" key="1">
    <source>
        <dbReference type="ARBA" id="ARBA00022898"/>
    </source>
</evidence>
<evidence type="ECO:0008006" key="8">
    <source>
        <dbReference type="Google" id="ProtNLM"/>
    </source>
</evidence>
<organism evidence="6 7">
    <name type="scientific">Candidatus Sungbacteria bacterium RIFCSPLOWO2_01_FULL_47_10</name>
    <dbReference type="NCBI Taxonomy" id="1802276"/>
    <lineage>
        <taxon>Bacteria</taxon>
        <taxon>Candidatus Sungiibacteriota</taxon>
    </lineage>
</organism>
<dbReference type="PIRSF" id="PIRSF000390">
    <property type="entry name" value="PLP_StrS"/>
    <property type="match status" value="1"/>
</dbReference>
<dbReference type="SUPFAM" id="SSF53383">
    <property type="entry name" value="PLP-dependent transferases"/>
    <property type="match status" value="1"/>
</dbReference>
<feature type="modified residue" description="N6-(pyridoxal phosphate)lysine" evidence="4">
    <location>
        <position position="181"/>
    </location>
</feature>
<dbReference type="Proteomes" id="UP000177982">
    <property type="component" value="Unassembled WGS sequence"/>
</dbReference>
<comment type="similarity">
    <text evidence="2 5">Belongs to the DegT/DnrJ/EryC1 family.</text>
</comment>
<dbReference type="CDD" id="cd00616">
    <property type="entry name" value="AHBA_syn"/>
    <property type="match status" value="1"/>
</dbReference>
<keyword evidence="1 4" id="KW-0663">Pyridoxal phosphate</keyword>
<evidence type="ECO:0000256" key="2">
    <source>
        <dbReference type="ARBA" id="ARBA00037999"/>
    </source>
</evidence>
<dbReference type="InterPro" id="IPR015422">
    <property type="entry name" value="PyrdxlP-dep_Trfase_small"/>
</dbReference>
<dbReference type="InterPro" id="IPR015424">
    <property type="entry name" value="PyrdxlP-dep_Trfase"/>
</dbReference>
<sequence length="370" mass="41108">MSEFFLKLKIVRALMGIVLKKGNADNRALYEPMHFFEKKLAKHAGVRRAFAVASGTDALILSLRTLGIGPGDEVVVPAVSFFSTASAVMWVGAKPVFVDVELDTFNIDVSKIESVITLRTKAIIPVHLNGRMADMDVILSMAKKHSLAVIVDAAHAVGSRYMGNPVGVYGDLVCLSFNFTKLFGGYGNGGAVLTDSDGFYDTIFRMRMYGAPSWKELHTNNTIVGVSSRLDPFEAAILIEKFPYLESYIARQREHCGMYRELLGGVGDIRFLKDDPRYEINGYRFPILTKQKNGLDGFLRERGIRPGNYYPVPLPYLPALQSLGYQKGDFPVAEKIAEESLMAPTHYSLTKKDIIKIVDAVKRFFARDSV</sequence>
<dbReference type="InterPro" id="IPR015421">
    <property type="entry name" value="PyrdxlP-dep_Trfase_major"/>
</dbReference>
<protein>
    <recommendedName>
        <fullName evidence="8">DegT/DnrJ/EryC1/StrS family aminotransferase</fullName>
    </recommendedName>
</protein>
<dbReference type="GO" id="GO:0030170">
    <property type="term" value="F:pyridoxal phosphate binding"/>
    <property type="evidence" value="ECO:0007669"/>
    <property type="project" value="TreeGrafter"/>
</dbReference>
<dbReference type="AlphaFoldDB" id="A0A1G2LAQ8"/>
<dbReference type="EMBL" id="MHQO01000002">
    <property type="protein sequence ID" value="OHA07869.1"/>
    <property type="molecule type" value="Genomic_DNA"/>
</dbReference>
<feature type="active site" description="Proton acceptor" evidence="3">
    <location>
        <position position="181"/>
    </location>
</feature>
<dbReference type="PANTHER" id="PTHR30244:SF36">
    <property type="entry name" value="3-OXO-GLUCOSE-6-PHOSPHATE:GLUTAMATE AMINOTRANSFERASE"/>
    <property type="match status" value="1"/>
</dbReference>
<evidence type="ECO:0000313" key="6">
    <source>
        <dbReference type="EMBL" id="OHA07869.1"/>
    </source>
</evidence>
<evidence type="ECO:0000256" key="5">
    <source>
        <dbReference type="RuleBase" id="RU004508"/>
    </source>
</evidence>
<reference evidence="6 7" key="1">
    <citation type="journal article" date="2016" name="Nat. Commun.">
        <title>Thousands of microbial genomes shed light on interconnected biogeochemical processes in an aquifer system.</title>
        <authorList>
            <person name="Anantharaman K."/>
            <person name="Brown C.T."/>
            <person name="Hug L.A."/>
            <person name="Sharon I."/>
            <person name="Castelle C.J."/>
            <person name="Probst A.J."/>
            <person name="Thomas B.C."/>
            <person name="Singh A."/>
            <person name="Wilkins M.J."/>
            <person name="Karaoz U."/>
            <person name="Brodie E.L."/>
            <person name="Williams K.H."/>
            <person name="Hubbard S.S."/>
            <person name="Banfield J.F."/>
        </authorList>
    </citation>
    <scope>NUCLEOTIDE SEQUENCE [LARGE SCALE GENOMIC DNA]</scope>
</reference>
<dbReference type="GO" id="GO:0000271">
    <property type="term" value="P:polysaccharide biosynthetic process"/>
    <property type="evidence" value="ECO:0007669"/>
    <property type="project" value="TreeGrafter"/>
</dbReference>
<dbReference type="Pfam" id="PF01041">
    <property type="entry name" value="DegT_DnrJ_EryC1"/>
    <property type="match status" value="1"/>
</dbReference>
<accession>A0A1G2LAQ8</accession>
<evidence type="ECO:0000256" key="4">
    <source>
        <dbReference type="PIRSR" id="PIRSR000390-2"/>
    </source>
</evidence>
<evidence type="ECO:0000313" key="7">
    <source>
        <dbReference type="Proteomes" id="UP000177982"/>
    </source>
</evidence>
<dbReference type="InterPro" id="IPR000653">
    <property type="entry name" value="DegT/StrS_aminotransferase"/>
</dbReference>
<dbReference type="Gene3D" id="3.90.1150.10">
    <property type="entry name" value="Aspartate Aminotransferase, domain 1"/>
    <property type="match status" value="1"/>
</dbReference>
<evidence type="ECO:0000256" key="3">
    <source>
        <dbReference type="PIRSR" id="PIRSR000390-1"/>
    </source>
</evidence>
<gene>
    <name evidence="6" type="ORF">A2934_00230</name>
</gene>
<dbReference type="Gene3D" id="3.40.640.10">
    <property type="entry name" value="Type I PLP-dependent aspartate aminotransferase-like (Major domain)"/>
    <property type="match status" value="1"/>
</dbReference>
<name>A0A1G2LAQ8_9BACT</name>
<dbReference type="GO" id="GO:0008483">
    <property type="term" value="F:transaminase activity"/>
    <property type="evidence" value="ECO:0007669"/>
    <property type="project" value="TreeGrafter"/>
</dbReference>